<protein>
    <recommendedName>
        <fullName evidence="3">Nucleotidyl transferase AbiEii/AbiGii toxin family protein</fullName>
    </recommendedName>
</protein>
<name>A0A062VFS5_9PROT</name>
<dbReference type="STRING" id="1280954.HPO_15538"/>
<evidence type="ECO:0000313" key="1">
    <source>
        <dbReference type="EMBL" id="KCZ97349.1"/>
    </source>
</evidence>
<organism evidence="1 2">
    <name type="scientific">Hyphomonas polymorpha PS728</name>
    <dbReference type="NCBI Taxonomy" id="1280954"/>
    <lineage>
        <taxon>Bacteria</taxon>
        <taxon>Pseudomonadati</taxon>
        <taxon>Pseudomonadota</taxon>
        <taxon>Alphaproteobacteria</taxon>
        <taxon>Hyphomonadales</taxon>
        <taxon>Hyphomonadaceae</taxon>
        <taxon>Hyphomonas</taxon>
    </lineage>
</organism>
<evidence type="ECO:0000313" key="2">
    <source>
        <dbReference type="Proteomes" id="UP000027100"/>
    </source>
</evidence>
<reference evidence="1 2" key="1">
    <citation type="journal article" date="2014" name="Antonie Van Leeuwenhoek">
        <title>Hyphomonas beringensis sp. nov. and Hyphomonas chukchiensis sp. nov., isolated from surface seawater of the Bering Sea and Chukchi Sea.</title>
        <authorList>
            <person name="Li C."/>
            <person name="Lai Q."/>
            <person name="Li G."/>
            <person name="Dong C."/>
            <person name="Wang J."/>
            <person name="Liao Y."/>
            <person name="Shao Z."/>
        </authorList>
    </citation>
    <scope>NUCLEOTIDE SEQUENCE [LARGE SCALE GENOMIC DNA]</scope>
    <source>
        <strain evidence="1 2">PS728</strain>
    </source>
</reference>
<accession>A0A062VFS5</accession>
<gene>
    <name evidence="1" type="ORF">HPO_15538</name>
</gene>
<evidence type="ECO:0008006" key="3">
    <source>
        <dbReference type="Google" id="ProtNLM"/>
    </source>
</evidence>
<dbReference type="InterPro" id="IPR014942">
    <property type="entry name" value="AbiEii"/>
</dbReference>
<proteinExistence type="predicted"/>
<keyword evidence="2" id="KW-1185">Reference proteome</keyword>
<dbReference type="AlphaFoldDB" id="A0A062VFS5"/>
<dbReference type="eggNOG" id="COG2253">
    <property type="taxonomic scope" value="Bacteria"/>
</dbReference>
<dbReference type="RefSeq" id="WP_035600740.1">
    <property type="nucleotide sequence ID" value="NZ_ARYM01000021.1"/>
</dbReference>
<sequence length="304" mass="32612">MAANIAASVRARLTALAKQQGDAVDRVFLRYAIERLLYRLARSGYRDQFVLKGAMLFSLWAPVPYRSTGDLDLLGHGDPAPERMAAIFSAICSAAVEDDGVVYDAASVGAESVRDDEDYRGVRVTLRATLAGARLSIQIDIGFGDAVTPGASNVDYPSLLGFPSPSLRAYPSETVVAEKLEALVSLDMRNSRMKDFFDLWVIAKTFAFDGPTLAAAVAATFERRGTALPQGAPVALTRTFSGDAGKQSQWRAFLKRTTIAVAPEPLPELIAFIAEFVSPLMTTNVGTTMVGMTWQPGGPWVAGA</sequence>
<dbReference type="Pfam" id="PF08843">
    <property type="entry name" value="AbiEii"/>
    <property type="match status" value="1"/>
</dbReference>
<comment type="caution">
    <text evidence="1">The sequence shown here is derived from an EMBL/GenBank/DDBJ whole genome shotgun (WGS) entry which is preliminary data.</text>
</comment>
<dbReference type="Proteomes" id="UP000027100">
    <property type="component" value="Unassembled WGS sequence"/>
</dbReference>
<dbReference type="EMBL" id="ARYM01000021">
    <property type="protein sequence ID" value="KCZ97349.1"/>
    <property type="molecule type" value="Genomic_DNA"/>
</dbReference>
<dbReference type="PATRIC" id="fig|1280954.3.peg.3141"/>
<dbReference type="OrthoDB" id="9808443at2"/>